<evidence type="ECO:0000313" key="2">
    <source>
        <dbReference type="EMBL" id="TFK25818.1"/>
    </source>
</evidence>
<reference evidence="2 3" key="1">
    <citation type="journal article" date="2019" name="Nat. Ecol. Evol.">
        <title>Megaphylogeny resolves global patterns of mushroom evolution.</title>
        <authorList>
            <person name="Varga T."/>
            <person name="Krizsan K."/>
            <person name="Foldi C."/>
            <person name="Dima B."/>
            <person name="Sanchez-Garcia M."/>
            <person name="Sanchez-Ramirez S."/>
            <person name="Szollosi G.J."/>
            <person name="Szarkandi J.G."/>
            <person name="Papp V."/>
            <person name="Albert L."/>
            <person name="Andreopoulos W."/>
            <person name="Angelini C."/>
            <person name="Antonin V."/>
            <person name="Barry K.W."/>
            <person name="Bougher N.L."/>
            <person name="Buchanan P."/>
            <person name="Buyck B."/>
            <person name="Bense V."/>
            <person name="Catcheside P."/>
            <person name="Chovatia M."/>
            <person name="Cooper J."/>
            <person name="Damon W."/>
            <person name="Desjardin D."/>
            <person name="Finy P."/>
            <person name="Geml J."/>
            <person name="Haridas S."/>
            <person name="Hughes K."/>
            <person name="Justo A."/>
            <person name="Karasinski D."/>
            <person name="Kautmanova I."/>
            <person name="Kiss B."/>
            <person name="Kocsube S."/>
            <person name="Kotiranta H."/>
            <person name="LaButti K.M."/>
            <person name="Lechner B.E."/>
            <person name="Liimatainen K."/>
            <person name="Lipzen A."/>
            <person name="Lukacs Z."/>
            <person name="Mihaltcheva S."/>
            <person name="Morgado L.N."/>
            <person name="Niskanen T."/>
            <person name="Noordeloos M.E."/>
            <person name="Ohm R.A."/>
            <person name="Ortiz-Santana B."/>
            <person name="Ovrebo C."/>
            <person name="Racz N."/>
            <person name="Riley R."/>
            <person name="Savchenko A."/>
            <person name="Shiryaev A."/>
            <person name="Soop K."/>
            <person name="Spirin V."/>
            <person name="Szebenyi C."/>
            <person name="Tomsovsky M."/>
            <person name="Tulloss R.E."/>
            <person name="Uehling J."/>
            <person name="Grigoriev I.V."/>
            <person name="Vagvolgyi C."/>
            <person name="Papp T."/>
            <person name="Martin F.M."/>
            <person name="Miettinen O."/>
            <person name="Hibbett D.S."/>
            <person name="Nagy L.G."/>
        </authorList>
    </citation>
    <scope>NUCLEOTIDE SEQUENCE [LARGE SCALE GENOMIC DNA]</scope>
    <source>
        <strain evidence="2 3">CBS 121175</strain>
    </source>
</reference>
<dbReference type="Gene3D" id="2.120.10.30">
    <property type="entry name" value="TolB, C-terminal domain"/>
    <property type="match status" value="1"/>
</dbReference>
<dbReference type="InterPro" id="IPR011059">
    <property type="entry name" value="Metal-dep_hydrolase_composite"/>
</dbReference>
<dbReference type="OrthoDB" id="194468at2759"/>
<dbReference type="Gene3D" id="3.30.110.90">
    <property type="entry name" value="Amidohydrolase"/>
    <property type="match status" value="1"/>
</dbReference>
<dbReference type="Proteomes" id="UP000307440">
    <property type="component" value="Unassembled WGS sequence"/>
</dbReference>
<dbReference type="Pfam" id="PF01979">
    <property type="entry name" value="Amidohydro_1"/>
    <property type="match status" value="1"/>
</dbReference>
<name>A0A5C3LBX5_COPMA</name>
<proteinExistence type="predicted"/>
<dbReference type="STRING" id="230819.A0A5C3LBX5"/>
<evidence type="ECO:0000313" key="3">
    <source>
        <dbReference type="Proteomes" id="UP000307440"/>
    </source>
</evidence>
<dbReference type="SUPFAM" id="SSF82171">
    <property type="entry name" value="DPP6 N-terminal domain-like"/>
    <property type="match status" value="1"/>
</dbReference>
<evidence type="ECO:0000259" key="1">
    <source>
        <dbReference type="Pfam" id="PF01979"/>
    </source>
</evidence>
<keyword evidence="3" id="KW-1185">Reference proteome</keyword>
<dbReference type="PANTHER" id="PTHR43135:SF3">
    <property type="entry name" value="ALPHA-D-RIBOSE 1-METHYLPHOSPHONATE 5-TRIPHOSPHATE DIPHOSPHATASE"/>
    <property type="match status" value="1"/>
</dbReference>
<dbReference type="GO" id="GO:0016810">
    <property type="term" value="F:hydrolase activity, acting on carbon-nitrogen (but not peptide) bonds"/>
    <property type="evidence" value="ECO:0007669"/>
    <property type="project" value="InterPro"/>
</dbReference>
<dbReference type="SUPFAM" id="SSF51556">
    <property type="entry name" value="Metallo-dependent hydrolases"/>
    <property type="match status" value="1"/>
</dbReference>
<dbReference type="Gene3D" id="1.20.58.520">
    <property type="entry name" value="Amidohydrolase"/>
    <property type="match status" value="1"/>
</dbReference>
<dbReference type="SUPFAM" id="SSF51338">
    <property type="entry name" value="Composite domain of metallo-dependent hydrolases"/>
    <property type="match status" value="1"/>
</dbReference>
<dbReference type="EMBL" id="ML210182">
    <property type="protein sequence ID" value="TFK25818.1"/>
    <property type="molecule type" value="Genomic_DNA"/>
</dbReference>
<dbReference type="Gene3D" id="2.30.40.10">
    <property type="entry name" value="Urease, subunit C, domain 1"/>
    <property type="match status" value="1"/>
</dbReference>
<dbReference type="Gene3D" id="3.40.50.10910">
    <property type="entry name" value="Amidohydrolase"/>
    <property type="match status" value="1"/>
</dbReference>
<dbReference type="InterPro" id="IPR011042">
    <property type="entry name" value="6-blade_b-propeller_TolB-like"/>
</dbReference>
<sequence length="1104" mass="121702">MEWKGCTEVEISPEDENDANLLSSGIKETGERRTRRLLLEGRAGAQRVTNETYRWVSDARFHPFDSKVVATKWYTSARSLGAGEGWEYTVPTVEDLKRGVKRRISVGSGARVLSRTLPLGWTSENYGDQQIGPEQIIWSGNDSLIYAKNVVDQSSFEYSKDVHNGIYAVFQRNLTTKSTEQLVSSSPGGASRPEISRDGRTLAFVRRVRDKQALVLKDLETGSIHNVWHGLTYDLTSISAPMGTYPSFAFTPSDDAVIIWAAGQIYRVPLTVNDRGERVAGSSPHPIRFTAHIEKRLADTLTGGTTDLVKLETQETQRVKAFKELRVNGRGSSVVFQGAGVTYLHSTYEKDTVAVPTLYPDLPYYSPSFVYGADNLILHARWSDVEFTTFELANTLSGAVYELTGLPLGRYFSPILCECESANRQIAFIKTGGDYLTGDILATAKPGLYLGSLTIPLNETNDSPTSNKIPVHNFRYVQTEINTDDRASLQFLEGNKKLLVQQSSRSFIVDLAAGADEFGNYPHQTIAEGRMSSEISASLKLDSSGKYVPDKVAFVDFFHVYLAPGSSVEPADGLWSRPGNATEGLARLSVDGGHDITWSRDGRKLFWFLGPYLHVLEVYRLSRCSDTIKQDKLTFGIGCVKDLLYYQEVIVEHSTDIARMRNDASALQSSKNLNADLLIIFNATLVTMATRKEETDVIRGGILIVRGGVIDAVATLETFTRPQGAMVIDAKGGYVIPGFVDVHGHWEGYAERYPAKSWEMETFLAFGVTTLHNPSADTVNGPAERSRIERGQMIGPRVFTVGDIIYGAGAPGIHQDIVDLPEAYSALTRIKAEGGPFAISYKNYNIPSRASRQRLLTVAHKFNMLCVPEGGMNYDWDLTYIIDGMTTVEHAIPVPELYDDVLNLFALSGTGSTPTHVVNYGGAWGEQYVWANEDIPNDPKLRRFTRHDIIEGLSESTARPRNSYALFNTSASVARMVQKGLLANIGAHGEPPLGVNYHAEMEFTRAGGLSRYETLRAATIDGAKTLGLHKSIGSLEVGKLADLLVYPPGVELLEKDGDSPFSTIGPTRDILFVARGGRIWDASTMQEVWPVAGRKQMMPIINPE</sequence>
<dbReference type="InterPro" id="IPR006680">
    <property type="entry name" value="Amidohydro-rel"/>
</dbReference>
<gene>
    <name evidence="2" type="ORF">FA15DRAFT_589652</name>
</gene>
<organism evidence="2 3">
    <name type="scientific">Coprinopsis marcescibilis</name>
    <name type="common">Agaric fungus</name>
    <name type="synonym">Psathyrella marcescibilis</name>
    <dbReference type="NCBI Taxonomy" id="230819"/>
    <lineage>
        <taxon>Eukaryota</taxon>
        <taxon>Fungi</taxon>
        <taxon>Dikarya</taxon>
        <taxon>Basidiomycota</taxon>
        <taxon>Agaricomycotina</taxon>
        <taxon>Agaricomycetes</taxon>
        <taxon>Agaricomycetidae</taxon>
        <taxon>Agaricales</taxon>
        <taxon>Agaricineae</taxon>
        <taxon>Psathyrellaceae</taxon>
        <taxon>Coprinopsis</taxon>
    </lineage>
</organism>
<dbReference type="PANTHER" id="PTHR43135">
    <property type="entry name" value="ALPHA-D-RIBOSE 1-METHYLPHOSPHONATE 5-TRIPHOSPHATE DIPHOSPHATASE"/>
    <property type="match status" value="1"/>
</dbReference>
<accession>A0A5C3LBX5</accession>
<dbReference type="InterPro" id="IPR032466">
    <property type="entry name" value="Metal_Hydrolase"/>
</dbReference>
<protein>
    <submittedName>
        <fullName evidence="2">Amidohydrolase</fullName>
    </submittedName>
</protein>
<dbReference type="InterPro" id="IPR051781">
    <property type="entry name" value="Metallo-dep_Hydrolase"/>
</dbReference>
<feature type="domain" description="Amidohydrolase-related" evidence="1">
    <location>
        <begin position="1002"/>
        <end position="1079"/>
    </location>
</feature>
<dbReference type="AlphaFoldDB" id="A0A5C3LBX5"/>
<keyword evidence="2" id="KW-0378">Hydrolase</keyword>